<dbReference type="Gene3D" id="1.25.40.550">
    <property type="entry name" value="Aar2, C-terminal domain-like"/>
    <property type="match status" value="1"/>
</dbReference>
<evidence type="ECO:0000313" key="6">
    <source>
        <dbReference type="Proteomes" id="UP000000689"/>
    </source>
</evidence>
<dbReference type="KEGG" id="ndi:NDAI_0A01610"/>
<feature type="region of interest" description="Disordered" evidence="2">
    <location>
        <begin position="334"/>
        <end position="365"/>
    </location>
</feature>
<dbReference type="Pfam" id="PF05282">
    <property type="entry name" value="AAR2"/>
    <property type="match status" value="1"/>
</dbReference>
<feature type="domain" description="AAR2 N-terminal" evidence="4">
    <location>
        <begin position="3"/>
        <end position="128"/>
    </location>
</feature>
<dbReference type="CDD" id="cd13778">
    <property type="entry name" value="Aar2_C"/>
    <property type="match status" value="1"/>
</dbReference>
<dbReference type="EMBL" id="HE580267">
    <property type="protein sequence ID" value="CCD22319.1"/>
    <property type="molecule type" value="Genomic_DNA"/>
</dbReference>
<dbReference type="PANTHER" id="PTHR12689:SF4">
    <property type="entry name" value="PROTEIN AAR2 HOMOLOG"/>
    <property type="match status" value="1"/>
</dbReference>
<evidence type="ECO:0000256" key="2">
    <source>
        <dbReference type="SAM" id="MobiDB-lite"/>
    </source>
</evidence>
<organism evidence="5 6">
    <name type="scientific">Naumovozyma dairenensis (strain ATCC 10597 / BCRC 20456 / CBS 421 / NBRC 0211 / NRRL Y-12639)</name>
    <name type="common">Saccharomyces dairenensis</name>
    <dbReference type="NCBI Taxonomy" id="1071378"/>
    <lineage>
        <taxon>Eukaryota</taxon>
        <taxon>Fungi</taxon>
        <taxon>Dikarya</taxon>
        <taxon>Ascomycota</taxon>
        <taxon>Saccharomycotina</taxon>
        <taxon>Saccharomycetes</taxon>
        <taxon>Saccharomycetales</taxon>
        <taxon>Saccharomycetaceae</taxon>
        <taxon>Naumovozyma</taxon>
    </lineage>
</organism>
<evidence type="ECO:0008006" key="7">
    <source>
        <dbReference type="Google" id="ProtNLM"/>
    </source>
</evidence>
<dbReference type="OrthoDB" id="201752at2759"/>
<dbReference type="InterPro" id="IPR033647">
    <property type="entry name" value="Aar2_N"/>
</dbReference>
<dbReference type="HOGENOM" id="CLU_858447_0_0_1"/>
<gene>
    <name evidence="5" type="primary">NDAI0A01610</name>
    <name evidence="5" type="ordered locus">NDAI_0A01610</name>
</gene>
<keyword evidence="6" id="KW-1185">Reference proteome</keyword>
<sequence>MNIIFVSIPVDVTIGLDHYSFEIKKDTPFKGIVDIPRGCLHTLHFQQEDGMRYGYWLNNNDTNGMNHRYYVRYDADDELYRIHVEEDEIKYDNVVRDYKNRQLVQNYPKIVEEDVWNRLTEYCSWDQIEVIFKNGRENGDAISAYKYVDSSMTSKEESTLLRETLQRDVGDLTRACNDKEQHLHYTDIKFKSREAIRPHHEWEDFNDKSYYLNEVILKRRPFNSSFERLLGELQITFLNLIIFGNYGSSLQWHSIIELIMMSSQVSEHHIKRLDELLSLQLETLPEGYIDIFINMGMWNRCLTSSFHNELLPKTKQLFEKMIKEEECNSDIEYFDDNETEKENQNLGDSEEDEYKPTVVGGVYYS</sequence>
<protein>
    <recommendedName>
        <fullName evidence="7">A1 cistron-splicing factor AAR2</fullName>
    </recommendedName>
</protein>
<dbReference type="PANTHER" id="PTHR12689">
    <property type="entry name" value="A1 CISTRON SPLICING FACTOR AAR2-RELATED"/>
    <property type="match status" value="1"/>
</dbReference>
<dbReference type="InterPro" id="IPR038516">
    <property type="entry name" value="AAR2_N_sf"/>
</dbReference>
<dbReference type="AlphaFoldDB" id="G0W3D1"/>
<feature type="domain" description="AAR2 C-terminal" evidence="3">
    <location>
        <begin position="186"/>
        <end position="328"/>
    </location>
</feature>
<evidence type="ECO:0000259" key="3">
    <source>
        <dbReference type="Pfam" id="PF05282"/>
    </source>
</evidence>
<dbReference type="RefSeq" id="XP_003667562.1">
    <property type="nucleotide sequence ID" value="XM_003667514.1"/>
</dbReference>
<evidence type="ECO:0000313" key="5">
    <source>
        <dbReference type="EMBL" id="CCD22319.1"/>
    </source>
</evidence>
<name>G0W3D1_NAUDC</name>
<comment type="similarity">
    <text evidence="1">Belongs to the AAR2 family.</text>
</comment>
<dbReference type="InterPro" id="IPR007946">
    <property type="entry name" value="AAR2"/>
</dbReference>
<proteinExistence type="inferred from homology"/>
<dbReference type="InterPro" id="IPR038514">
    <property type="entry name" value="AAR2_C_sf"/>
</dbReference>
<dbReference type="CDD" id="cd13777">
    <property type="entry name" value="Aar2_N"/>
    <property type="match status" value="1"/>
</dbReference>
<dbReference type="Proteomes" id="UP000000689">
    <property type="component" value="Chromosome 1"/>
</dbReference>
<accession>G0W3D1</accession>
<dbReference type="eggNOG" id="KOG3937">
    <property type="taxonomic scope" value="Eukaryota"/>
</dbReference>
<dbReference type="GO" id="GO:0000244">
    <property type="term" value="P:spliceosomal tri-snRNP complex assembly"/>
    <property type="evidence" value="ECO:0007669"/>
    <property type="project" value="TreeGrafter"/>
</dbReference>
<dbReference type="OMA" id="GSSLQWH"/>
<dbReference type="InterPro" id="IPR033648">
    <property type="entry name" value="AAR2_C"/>
</dbReference>
<dbReference type="GeneID" id="11494406"/>
<dbReference type="Gene3D" id="2.60.34.20">
    <property type="match status" value="1"/>
</dbReference>
<evidence type="ECO:0000256" key="1">
    <source>
        <dbReference type="ARBA" id="ARBA00006281"/>
    </source>
</evidence>
<reference evidence="5 6" key="1">
    <citation type="journal article" date="2011" name="Proc. Natl. Acad. Sci. U.S.A.">
        <title>Evolutionary erosion of yeast sex chromosomes by mating-type switching accidents.</title>
        <authorList>
            <person name="Gordon J.L."/>
            <person name="Armisen D."/>
            <person name="Proux-Wera E."/>
            <person name="Oheigeartaigh S.S."/>
            <person name="Byrne K.P."/>
            <person name="Wolfe K.H."/>
        </authorList>
    </citation>
    <scope>NUCLEOTIDE SEQUENCE [LARGE SCALE GENOMIC DNA]</scope>
    <source>
        <strain evidence="6">ATCC 10597 / BCRC 20456 / CBS 421 / NBRC 0211 / NRRL Y-12639</strain>
    </source>
</reference>
<evidence type="ECO:0000259" key="4">
    <source>
        <dbReference type="Pfam" id="PF20981"/>
    </source>
</evidence>
<dbReference type="STRING" id="1071378.G0W3D1"/>
<dbReference type="Pfam" id="PF20981">
    <property type="entry name" value="AAR2_1st"/>
    <property type="match status" value="1"/>
</dbReference>